<dbReference type="CDD" id="cd00093">
    <property type="entry name" value="HTH_XRE"/>
    <property type="match status" value="1"/>
</dbReference>
<dbReference type="GO" id="GO:0005829">
    <property type="term" value="C:cytosol"/>
    <property type="evidence" value="ECO:0007669"/>
    <property type="project" value="TreeGrafter"/>
</dbReference>
<dbReference type="GO" id="GO:0003677">
    <property type="term" value="F:DNA binding"/>
    <property type="evidence" value="ECO:0007669"/>
    <property type="project" value="UniProtKB-KW"/>
</dbReference>
<dbReference type="Proteomes" id="UP000008514">
    <property type="component" value="Chromosome"/>
</dbReference>
<evidence type="ECO:0000313" key="4">
    <source>
        <dbReference type="Proteomes" id="UP000008514"/>
    </source>
</evidence>
<evidence type="ECO:0000313" key="3">
    <source>
        <dbReference type="EMBL" id="AFU67301.1"/>
    </source>
</evidence>
<sequence length="85" mass="9828">MFVFHIFILKSHYRVIKMVGKSVKERRKTLRVTQPQVAELADISVNTLYKIERGQANPTLETLTKVADVLGMEVILQVKNFQKLK</sequence>
<dbReference type="PANTHER" id="PTHR46797:SF1">
    <property type="entry name" value="METHYLPHOSPHONATE SYNTHASE"/>
    <property type="match status" value="1"/>
</dbReference>
<proteinExistence type="predicted"/>
<name>K4IDV7_PSYTT</name>
<dbReference type="eggNOG" id="COG1396">
    <property type="taxonomic scope" value="Bacteria"/>
</dbReference>
<dbReference type="InterPro" id="IPR001387">
    <property type="entry name" value="Cro/C1-type_HTH"/>
</dbReference>
<dbReference type="InterPro" id="IPR010982">
    <property type="entry name" value="Lambda_DNA-bd_dom_sf"/>
</dbReference>
<dbReference type="Gene3D" id="1.10.260.40">
    <property type="entry name" value="lambda repressor-like DNA-binding domains"/>
    <property type="match status" value="1"/>
</dbReference>
<dbReference type="KEGG" id="ptq:P700755_000258"/>
<evidence type="ECO:0000259" key="2">
    <source>
        <dbReference type="PROSITE" id="PS50943"/>
    </source>
</evidence>
<dbReference type="GO" id="GO:0003700">
    <property type="term" value="F:DNA-binding transcription factor activity"/>
    <property type="evidence" value="ECO:0007669"/>
    <property type="project" value="TreeGrafter"/>
</dbReference>
<evidence type="ECO:0000256" key="1">
    <source>
        <dbReference type="ARBA" id="ARBA00023125"/>
    </source>
</evidence>
<keyword evidence="4" id="KW-1185">Reference proteome</keyword>
<dbReference type="Pfam" id="PF01381">
    <property type="entry name" value="HTH_3"/>
    <property type="match status" value="1"/>
</dbReference>
<feature type="domain" description="HTH cro/C1-type" evidence="2">
    <location>
        <begin position="23"/>
        <end position="77"/>
    </location>
</feature>
<dbReference type="STRING" id="313595.P700755_000258"/>
<protein>
    <submittedName>
        <fullName evidence="3">Antitoxin transcriptional regulator of toxin/antitoxin module HipB-like protein</fullName>
    </submittedName>
</protein>
<dbReference type="PANTHER" id="PTHR46797">
    <property type="entry name" value="HTH-TYPE TRANSCRIPTIONAL REGULATOR"/>
    <property type="match status" value="1"/>
</dbReference>
<organism evidence="3 4">
    <name type="scientific">Psychroflexus torquis (strain ATCC 700755 / CIP 106069 / ACAM 623)</name>
    <dbReference type="NCBI Taxonomy" id="313595"/>
    <lineage>
        <taxon>Bacteria</taxon>
        <taxon>Pseudomonadati</taxon>
        <taxon>Bacteroidota</taxon>
        <taxon>Flavobacteriia</taxon>
        <taxon>Flavobacteriales</taxon>
        <taxon>Flavobacteriaceae</taxon>
        <taxon>Psychroflexus</taxon>
    </lineage>
</organism>
<reference evidence="3" key="2">
    <citation type="submission" date="2012-09" db="EMBL/GenBank/DDBJ databases">
        <title>The complete sequence of Psychroflexus torquis an extreme psychrophile from sea-ice that is stimulated by light.</title>
        <authorList>
            <person name="Feng S."/>
            <person name="Powell S.M."/>
            <person name="Bowman J.P."/>
        </authorList>
    </citation>
    <scope>NUCLEOTIDE SEQUENCE [LARGE SCALE GENOMIC DNA]</scope>
    <source>
        <strain evidence="3">ATCC 700755</strain>
    </source>
</reference>
<dbReference type="HOGENOM" id="CLU_066192_47_9_10"/>
<dbReference type="EMBL" id="CP003879">
    <property type="protein sequence ID" value="AFU67301.1"/>
    <property type="molecule type" value="Genomic_DNA"/>
</dbReference>
<dbReference type="SUPFAM" id="SSF47413">
    <property type="entry name" value="lambda repressor-like DNA-binding domains"/>
    <property type="match status" value="1"/>
</dbReference>
<dbReference type="AlphaFoldDB" id="K4IDV7"/>
<dbReference type="InterPro" id="IPR050807">
    <property type="entry name" value="TransReg_Diox_bact_type"/>
</dbReference>
<keyword evidence="1" id="KW-0238">DNA-binding</keyword>
<dbReference type="SMART" id="SM00530">
    <property type="entry name" value="HTH_XRE"/>
    <property type="match status" value="1"/>
</dbReference>
<dbReference type="PROSITE" id="PS50943">
    <property type="entry name" value="HTH_CROC1"/>
    <property type="match status" value="1"/>
</dbReference>
<gene>
    <name evidence="3" type="ordered locus">P700755_000258</name>
</gene>
<accession>K4IDV7</accession>
<reference evidence="3" key="1">
    <citation type="submission" date="2006-03" db="EMBL/GenBank/DDBJ databases">
        <authorList>
            <person name="Bowman J."/>
            <person name="Ferriera S."/>
            <person name="Johnson J."/>
            <person name="Kravitz S."/>
            <person name="Halpern A."/>
            <person name="Remington K."/>
            <person name="Beeson K."/>
            <person name="Tran B."/>
            <person name="Rogers Y.-H."/>
            <person name="Friedman R."/>
            <person name="Venter J.C."/>
        </authorList>
    </citation>
    <scope>NUCLEOTIDE SEQUENCE [LARGE SCALE GENOMIC DNA]</scope>
    <source>
        <strain evidence="3">ATCC 700755</strain>
    </source>
</reference>